<evidence type="ECO:0000313" key="2">
    <source>
        <dbReference type="EMBL" id="RHN68150.1"/>
    </source>
</evidence>
<keyword evidence="1" id="KW-0812">Transmembrane</keyword>
<comment type="caution">
    <text evidence="2">The sequence shown here is derived from an EMBL/GenBank/DDBJ whole genome shotgun (WGS) entry which is preliminary data.</text>
</comment>
<feature type="transmembrane region" description="Helical" evidence="1">
    <location>
        <begin position="7"/>
        <end position="25"/>
    </location>
</feature>
<gene>
    <name evidence="2" type="ORF">MtrunA17_Chr3g0110691</name>
</gene>
<organism evidence="2 3">
    <name type="scientific">Medicago truncatula</name>
    <name type="common">Barrel medic</name>
    <name type="synonym">Medicago tribuloides</name>
    <dbReference type="NCBI Taxonomy" id="3880"/>
    <lineage>
        <taxon>Eukaryota</taxon>
        <taxon>Viridiplantae</taxon>
        <taxon>Streptophyta</taxon>
        <taxon>Embryophyta</taxon>
        <taxon>Tracheophyta</taxon>
        <taxon>Spermatophyta</taxon>
        <taxon>Magnoliopsida</taxon>
        <taxon>eudicotyledons</taxon>
        <taxon>Gunneridae</taxon>
        <taxon>Pentapetalae</taxon>
        <taxon>rosids</taxon>
        <taxon>fabids</taxon>
        <taxon>Fabales</taxon>
        <taxon>Fabaceae</taxon>
        <taxon>Papilionoideae</taxon>
        <taxon>50 kb inversion clade</taxon>
        <taxon>NPAAA clade</taxon>
        <taxon>Hologalegina</taxon>
        <taxon>IRL clade</taxon>
        <taxon>Trifolieae</taxon>
        <taxon>Medicago</taxon>
    </lineage>
</organism>
<evidence type="ECO:0008006" key="4">
    <source>
        <dbReference type="Google" id="ProtNLM"/>
    </source>
</evidence>
<keyword evidence="1" id="KW-0472">Membrane</keyword>
<evidence type="ECO:0000313" key="3">
    <source>
        <dbReference type="Proteomes" id="UP000265566"/>
    </source>
</evidence>
<name>A0A396IS25_MEDTR</name>
<evidence type="ECO:0000256" key="1">
    <source>
        <dbReference type="SAM" id="Phobius"/>
    </source>
</evidence>
<dbReference type="EMBL" id="PSQE01000003">
    <property type="protein sequence ID" value="RHN68150.1"/>
    <property type="molecule type" value="Genomic_DNA"/>
</dbReference>
<proteinExistence type="predicted"/>
<dbReference type="Gramene" id="rna16457">
    <property type="protein sequence ID" value="RHN68150.1"/>
    <property type="gene ID" value="gene16457"/>
</dbReference>
<dbReference type="Proteomes" id="UP000265566">
    <property type="component" value="Chromosome 3"/>
</dbReference>
<protein>
    <recommendedName>
        <fullName evidence="4">Transmembrane protein</fullName>
    </recommendedName>
</protein>
<keyword evidence="1" id="KW-1133">Transmembrane helix</keyword>
<dbReference type="AlphaFoldDB" id="A0A396IS25"/>
<reference evidence="3" key="1">
    <citation type="journal article" date="2018" name="Nat. Plants">
        <title>Whole-genome landscape of Medicago truncatula symbiotic genes.</title>
        <authorList>
            <person name="Pecrix Y."/>
            <person name="Staton S.E."/>
            <person name="Sallet E."/>
            <person name="Lelandais-Briere C."/>
            <person name="Moreau S."/>
            <person name="Carrere S."/>
            <person name="Blein T."/>
            <person name="Jardinaud M.F."/>
            <person name="Latrasse D."/>
            <person name="Zouine M."/>
            <person name="Zahm M."/>
            <person name="Kreplak J."/>
            <person name="Mayjonade B."/>
            <person name="Satge C."/>
            <person name="Perez M."/>
            <person name="Cauet S."/>
            <person name="Marande W."/>
            <person name="Chantry-Darmon C."/>
            <person name="Lopez-Roques C."/>
            <person name="Bouchez O."/>
            <person name="Berard A."/>
            <person name="Debelle F."/>
            <person name="Munos S."/>
            <person name="Bendahmane A."/>
            <person name="Berges H."/>
            <person name="Niebel A."/>
            <person name="Buitink J."/>
            <person name="Frugier F."/>
            <person name="Benhamed M."/>
            <person name="Crespi M."/>
            <person name="Gouzy J."/>
            <person name="Gamas P."/>
        </authorList>
    </citation>
    <scope>NUCLEOTIDE SEQUENCE [LARGE SCALE GENOMIC DNA]</scope>
    <source>
        <strain evidence="3">cv. Jemalong A17</strain>
    </source>
</reference>
<sequence>MMYSLKLCNIFISIFSVSNYNIYFLHYTNTTFIYFHQYTFTYFILVI</sequence>
<accession>A0A396IS25</accession>